<evidence type="ECO:0000313" key="3">
    <source>
        <dbReference type="Proteomes" id="UP000499080"/>
    </source>
</evidence>
<gene>
    <name evidence="2" type="ORF">AVEN_111946_1</name>
    <name evidence="1" type="ORF">AVEN_269341_1</name>
</gene>
<name>A0A4Y2S7H1_ARAVE</name>
<comment type="caution">
    <text evidence="1">The sequence shown here is derived from an EMBL/GenBank/DDBJ whole genome shotgun (WGS) entry which is preliminary data.</text>
</comment>
<evidence type="ECO:0000313" key="1">
    <source>
        <dbReference type="EMBL" id="GBN83235.1"/>
    </source>
</evidence>
<organism evidence="1 3">
    <name type="scientific">Araneus ventricosus</name>
    <name type="common">Orbweaver spider</name>
    <name type="synonym">Epeira ventricosa</name>
    <dbReference type="NCBI Taxonomy" id="182803"/>
    <lineage>
        <taxon>Eukaryota</taxon>
        <taxon>Metazoa</taxon>
        <taxon>Ecdysozoa</taxon>
        <taxon>Arthropoda</taxon>
        <taxon>Chelicerata</taxon>
        <taxon>Arachnida</taxon>
        <taxon>Araneae</taxon>
        <taxon>Araneomorphae</taxon>
        <taxon>Entelegynae</taxon>
        <taxon>Araneoidea</taxon>
        <taxon>Araneidae</taxon>
        <taxon>Araneus</taxon>
    </lineage>
</organism>
<evidence type="ECO:0000313" key="2">
    <source>
        <dbReference type="EMBL" id="GBN83245.1"/>
    </source>
</evidence>
<keyword evidence="3" id="KW-1185">Reference proteome</keyword>
<dbReference type="EMBL" id="BGPR01019886">
    <property type="protein sequence ID" value="GBN83245.1"/>
    <property type="molecule type" value="Genomic_DNA"/>
</dbReference>
<reference evidence="1 3" key="1">
    <citation type="journal article" date="2019" name="Sci. Rep.">
        <title>Orb-weaving spider Araneus ventricosus genome elucidates the spidroin gene catalogue.</title>
        <authorList>
            <person name="Kono N."/>
            <person name="Nakamura H."/>
            <person name="Ohtoshi R."/>
            <person name="Moran D.A.P."/>
            <person name="Shinohara A."/>
            <person name="Yoshida Y."/>
            <person name="Fujiwara M."/>
            <person name="Mori M."/>
            <person name="Tomita M."/>
            <person name="Arakawa K."/>
        </authorList>
    </citation>
    <scope>NUCLEOTIDE SEQUENCE [LARGE SCALE GENOMIC DNA]</scope>
</reference>
<dbReference type="AlphaFoldDB" id="A0A4Y2S7H1"/>
<dbReference type="EMBL" id="BGPR01019884">
    <property type="protein sequence ID" value="GBN83235.1"/>
    <property type="molecule type" value="Genomic_DNA"/>
</dbReference>
<protein>
    <submittedName>
        <fullName evidence="1">Uncharacterized protein</fullName>
    </submittedName>
</protein>
<accession>A0A4Y2S7H1</accession>
<dbReference type="Proteomes" id="UP000499080">
    <property type="component" value="Unassembled WGS sequence"/>
</dbReference>
<sequence>MSKDNWTPTTLISEVMSEPHLPWKEANHLRPTFVDVKAKLLDHPGSLDLLTLYKSILVKGGDSAIDSIFTTQLERYAGLIVESKMPRPRERSISSTTAKCLLHQQFFIELQVYKMVRK</sequence>
<proteinExistence type="predicted"/>